<dbReference type="EMBL" id="WMLF01000040">
    <property type="protein sequence ID" value="MBB1242891.1"/>
    <property type="molecule type" value="Genomic_DNA"/>
</dbReference>
<keyword evidence="2" id="KW-1185">Reference proteome</keyword>
<name>A0ABR6EC35_9ACTN</name>
<dbReference type="RefSeq" id="WP_182854305.1">
    <property type="nucleotide sequence ID" value="NZ_WMLF01000040.1"/>
</dbReference>
<sequence length="52" mass="5553">MQLLSKHRVEVLDAVMIKRELLGAGPGALGEAETIVLTSPGRGCELSERFSS</sequence>
<proteinExistence type="predicted"/>
<comment type="caution">
    <text evidence="1">The sequence shown here is derived from an EMBL/GenBank/DDBJ whole genome shotgun (WGS) entry which is preliminary data.</text>
</comment>
<gene>
    <name evidence="1" type="ORF">GL263_04815</name>
</gene>
<evidence type="ECO:0000313" key="1">
    <source>
        <dbReference type="EMBL" id="MBB1242891.1"/>
    </source>
</evidence>
<organism evidence="1 2">
    <name type="scientific">Streptomyces durbertensis</name>
    <dbReference type="NCBI Taxonomy" id="2448886"/>
    <lineage>
        <taxon>Bacteria</taxon>
        <taxon>Bacillati</taxon>
        <taxon>Actinomycetota</taxon>
        <taxon>Actinomycetes</taxon>
        <taxon>Kitasatosporales</taxon>
        <taxon>Streptomycetaceae</taxon>
        <taxon>Streptomyces</taxon>
    </lineage>
</organism>
<evidence type="ECO:0000313" key="2">
    <source>
        <dbReference type="Proteomes" id="UP000766698"/>
    </source>
</evidence>
<dbReference type="Proteomes" id="UP000766698">
    <property type="component" value="Unassembled WGS sequence"/>
</dbReference>
<reference evidence="2" key="1">
    <citation type="journal article" date="2020" name="Syst. Appl. Microbiol.">
        <title>Streptomyces alkaliterrae sp. nov., isolated from an alkaline soil, and emended descriptions of Streptomyces alkaliphilus, Streptomyces calidiresistens and Streptomyces durbertensis.</title>
        <authorList>
            <person name="Swiecimska M."/>
            <person name="Golinska P."/>
            <person name="Nouioui I."/>
            <person name="Wypij M."/>
            <person name="Rai M."/>
            <person name="Sangal V."/>
            <person name="Goodfellow M."/>
        </authorList>
    </citation>
    <scope>NUCLEOTIDE SEQUENCE [LARGE SCALE GENOMIC DNA]</scope>
    <source>
        <strain evidence="2">DSM 104538</strain>
    </source>
</reference>
<protein>
    <submittedName>
        <fullName evidence="1">Uncharacterized protein</fullName>
    </submittedName>
</protein>
<accession>A0ABR6EC35</accession>